<dbReference type="Proteomes" id="UP000176665">
    <property type="component" value="Unassembled WGS sequence"/>
</dbReference>
<reference evidence="1 2" key="1">
    <citation type="journal article" date="2016" name="Nat. Commun.">
        <title>Thousands of microbial genomes shed light on interconnected biogeochemical processes in an aquifer system.</title>
        <authorList>
            <person name="Anantharaman K."/>
            <person name="Brown C.T."/>
            <person name="Hug L.A."/>
            <person name="Sharon I."/>
            <person name="Castelle C.J."/>
            <person name="Probst A.J."/>
            <person name="Thomas B.C."/>
            <person name="Singh A."/>
            <person name="Wilkins M.J."/>
            <person name="Karaoz U."/>
            <person name="Brodie E.L."/>
            <person name="Williams K.H."/>
            <person name="Hubbard S.S."/>
            <person name="Banfield J.F."/>
        </authorList>
    </citation>
    <scope>NUCLEOTIDE SEQUENCE [LARGE SCALE GENOMIC DNA]</scope>
</reference>
<organism evidence="1 2">
    <name type="scientific">Candidatus Gottesmanbacteria bacterium RBG_16_37_8</name>
    <dbReference type="NCBI Taxonomy" id="1798371"/>
    <lineage>
        <taxon>Bacteria</taxon>
        <taxon>Candidatus Gottesmaniibacteriota</taxon>
    </lineage>
</organism>
<gene>
    <name evidence="1" type="ORF">A2W14_01385</name>
</gene>
<protein>
    <submittedName>
        <fullName evidence="1">Uncharacterized protein</fullName>
    </submittedName>
</protein>
<sequence>MDDTQISVYQLIKNFIQTSNSLEEQEKIKFLLFLDQLAAGKYEDVETAEAIAQYLDQELPLLEEAAIAAKDTEQINLLADLRNARLELQKQLLGITTTP</sequence>
<proteinExistence type="predicted"/>
<evidence type="ECO:0000313" key="2">
    <source>
        <dbReference type="Proteomes" id="UP000176665"/>
    </source>
</evidence>
<accession>A0A1F5YU29</accession>
<dbReference type="AlphaFoldDB" id="A0A1F5YU29"/>
<comment type="caution">
    <text evidence="1">The sequence shown here is derived from an EMBL/GenBank/DDBJ whole genome shotgun (WGS) entry which is preliminary data.</text>
</comment>
<dbReference type="EMBL" id="MFJA01000017">
    <property type="protein sequence ID" value="OGG03679.1"/>
    <property type="molecule type" value="Genomic_DNA"/>
</dbReference>
<evidence type="ECO:0000313" key="1">
    <source>
        <dbReference type="EMBL" id="OGG03679.1"/>
    </source>
</evidence>
<name>A0A1F5YU29_9BACT</name>